<dbReference type="OrthoDB" id="265717at2759"/>
<evidence type="ECO:0000259" key="1">
    <source>
        <dbReference type="PROSITE" id="PS50280"/>
    </source>
</evidence>
<dbReference type="STRING" id="158441.A0A226ESW4"/>
<dbReference type="PROSITE" id="PS50280">
    <property type="entry name" value="SET"/>
    <property type="match status" value="1"/>
</dbReference>
<dbReference type="PANTHER" id="PTHR46455">
    <property type="entry name" value="SET AND MYND DOMAIN CONTAINING, ARTHROPOD-SPECIFIC, MEMBER 4, ISOFORM A"/>
    <property type="match status" value="1"/>
</dbReference>
<dbReference type="CDD" id="cd20071">
    <property type="entry name" value="SET_SMYD"/>
    <property type="match status" value="1"/>
</dbReference>
<evidence type="ECO:0000313" key="3">
    <source>
        <dbReference type="Proteomes" id="UP000198287"/>
    </source>
</evidence>
<sequence>MDNSSCSASYKLVENNELGRHWVADRDIPAGVVIFREKALIQGPLLREEDYKNSIIICFGCNRKLNKKITKRCSKCWYPVCGVECEKLECHAEYECPIFSKKSPWLSIDLCVAEYESICILRGFLYNSKQPSRQKRCNELMILQSEQTLPISTVDLSFGQYRCNLGRKQFGLMDKIGSSSEWMKIFKIIKLNAFSTYGEHTDYSSQYIFFKGSFFAHSCLANCEYSISPETSEFQIFTSVHITKGTPLTVNYISGQKRFGFMATMERNQLIRARGFICSCARCQDPEECGSNFSTLRCTNCKEATLVPVKEEEQLVWKCRNDGCSVFMDWFDVDKMMINVEEMCHLKETTKEKMECIEQASKTLMHRNFSTIVTLKFQLWEELRDKEPWQICGQDWNYYVRLTEELMDAYDYICPGLSEMRVNLLKVYCESVLERELEDMLDDTVFCTLENRTVIINLMDKLDKYWTEILQYQSLSIDLPVHLKQNCVDTISNKISHIAGYRIAIESVE</sequence>
<evidence type="ECO:0000313" key="2">
    <source>
        <dbReference type="EMBL" id="OXA60703.1"/>
    </source>
</evidence>
<gene>
    <name evidence="2" type="ORF">Fcan01_04705</name>
</gene>
<dbReference type="InterPro" id="IPR001214">
    <property type="entry name" value="SET_dom"/>
</dbReference>
<dbReference type="Proteomes" id="UP000198287">
    <property type="component" value="Unassembled WGS sequence"/>
</dbReference>
<proteinExistence type="predicted"/>
<comment type="caution">
    <text evidence="2">The sequence shown here is derived from an EMBL/GenBank/DDBJ whole genome shotgun (WGS) entry which is preliminary data.</text>
</comment>
<organism evidence="2 3">
    <name type="scientific">Folsomia candida</name>
    <name type="common">Springtail</name>
    <dbReference type="NCBI Taxonomy" id="158441"/>
    <lineage>
        <taxon>Eukaryota</taxon>
        <taxon>Metazoa</taxon>
        <taxon>Ecdysozoa</taxon>
        <taxon>Arthropoda</taxon>
        <taxon>Hexapoda</taxon>
        <taxon>Collembola</taxon>
        <taxon>Entomobryomorpha</taxon>
        <taxon>Isotomoidea</taxon>
        <taxon>Isotomidae</taxon>
        <taxon>Proisotominae</taxon>
        <taxon>Folsomia</taxon>
    </lineage>
</organism>
<dbReference type="Gene3D" id="2.170.270.10">
    <property type="entry name" value="SET domain"/>
    <property type="match status" value="1"/>
</dbReference>
<name>A0A226ESW4_FOLCA</name>
<dbReference type="SUPFAM" id="SSF82199">
    <property type="entry name" value="SET domain"/>
    <property type="match status" value="1"/>
</dbReference>
<dbReference type="OMA" id="MINVEEM"/>
<accession>A0A226ESW4</accession>
<keyword evidence="3" id="KW-1185">Reference proteome</keyword>
<dbReference type="AlphaFoldDB" id="A0A226ESW4"/>
<feature type="domain" description="SET" evidence="1">
    <location>
        <begin position="3"/>
        <end position="253"/>
    </location>
</feature>
<dbReference type="PANTHER" id="PTHR46455:SF5">
    <property type="entry name" value="SET AND MYND DOMAIN CONTAINING, ARTHROPOD-SPECIFIC, MEMBER 4, ISOFORM A"/>
    <property type="match status" value="1"/>
</dbReference>
<dbReference type="GO" id="GO:0008170">
    <property type="term" value="F:N-methyltransferase activity"/>
    <property type="evidence" value="ECO:0007669"/>
    <property type="project" value="UniProtKB-ARBA"/>
</dbReference>
<dbReference type="Pfam" id="PF00856">
    <property type="entry name" value="SET"/>
    <property type="match status" value="1"/>
</dbReference>
<dbReference type="Gene3D" id="1.10.220.160">
    <property type="match status" value="1"/>
</dbReference>
<dbReference type="GO" id="GO:0008276">
    <property type="term" value="F:protein methyltransferase activity"/>
    <property type="evidence" value="ECO:0007669"/>
    <property type="project" value="UniProtKB-ARBA"/>
</dbReference>
<dbReference type="GO" id="GO:0008757">
    <property type="term" value="F:S-adenosylmethionine-dependent methyltransferase activity"/>
    <property type="evidence" value="ECO:0007669"/>
    <property type="project" value="UniProtKB-ARBA"/>
</dbReference>
<reference evidence="2 3" key="1">
    <citation type="submission" date="2015-12" db="EMBL/GenBank/DDBJ databases">
        <title>The genome of Folsomia candida.</title>
        <authorList>
            <person name="Faddeeva A."/>
            <person name="Derks M.F."/>
            <person name="Anvar Y."/>
            <person name="Smit S."/>
            <person name="Van Straalen N."/>
            <person name="Roelofs D."/>
        </authorList>
    </citation>
    <scope>NUCLEOTIDE SEQUENCE [LARGE SCALE GENOMIC DNA]</scope>
    <source>
        <strain evidence="2 3">VU population</strain>
        <tissue evidence="2">Whole body</tissue>
    </source>
</reference>
<dbReference type="Gene3D" id="6.10.140.2220">
    <property type="match status" value="1"/>
</dbReference>
<protein>
    <submittedName>
        <fullName evidence="2">Protein msta, isoform A</fullName>
    </submittedName>
</protein>
<dbReference type="InterPro" id="IPR046341">
    <property type="entry name" value="SET_dom_sf"/>
</dbReference>
<dbReference type="EMBL" id="LNIX01000002">
    <property type="protein sequence ID" value="OXA60703.1"/>
    <property type="molecule type" value="Genomic_DNA"/>
</dbReference>
<dbReference type="InterPro" id="IPR053010">
    <property type="entry name" value="SET_SmydA-8"/>
</dbReference>